<gene>
    <name evidence="3" type="ORF">BT96DRAFT_983574</name>
</gene>
<dbReference type="AlphaFoldDB" id="A0A6A4IK46"/>
<feature type="chain" id="PRO_5025646933" description="GST N-terminal domain-containing protein" evidence="1">
    <location>
        <begin position="24"/>
        <end position="271"/>
    </location>
</feature>
<proteinExistence type="predicted"/>
<keyword evidence="4" id="KW-1185">Reference proteome</keyword>
<reference evidence="3" key="1">
    <citation type="journal article" date="2019" name="Environ. Microbiol.">
        <title>Fungal ecological strategies reflected in gene transcription - a case study of two litter decomposers.</title>
        <authorList>
            <person name="Barbi F."/>
            <person name="Kohler A."/>
            <person name="Barry K."/>
            <person name="Baskaran P."/>
            <person name="Daum C."/>
            <person name="Fauchery L."/>
            <person name="Ihrmark K."/>
            <person name="Kuo A."/>
            <person name="LaButti K."/>
            <person name="Lipzen A."/>
            <person name="Morin E."/>
            <person name="Grigoriev I.V."/>
            <person name="Henrissat B."/>
            <person name="Lindahl B."/>
            <person name="Martin F."/>
        </authorList>
    </citation>
    <scope>NUCLEOTIDE SEQUENCE</scope>
    <source>
        <strain evidence="3">JB14</strain>
    </source>
</reference>
<organism evidence="3 4">
    <name type="scientific">Gymnopus androsaceus JB14</name>
    <dbReference type="NCBI Taxonomy" id="1447944"/>
    <lineage>
        <taxon>Eukaryota</taxon>
        <taxon>Fungi</taxon>
        <taxon>Dikarya</taxon>
        <taxon>Basidiomycota</taxon>
        <taxon>Agaricomycotina</taxon>
        <taxon>Agaricomycetes</taxon>
        <taxon>Agaricomycetidae</taxon>
        <taxon>Agaricales</taxon>
        <taxon>Marasmiineae</taxon>
        <taxon>Omphalotaceae</taxon>
        <taxon>Gymnopus</taxon>
    </lineage>
</organism>
<protein>
    <recommendedName>
        <fullName evidence="2">GST N-terminal domain-containing protein</fullName>
    </recommendedName>
</protein>
<feature type="domain" description="GST N-terminal" evidence="2">
    <location>
        <begin position="2"/>
        <end position="85"/>
    </location>
</feature>
<dbReference type="InterPro" id="IPR036249">
    <property type="entry name" value="Thioredoxin-like_sf"/>
</dbReference>
<keyword evidence="1" id="KW-0732">Signal</keyword>
<sequence>MSKPVLYVFGLSVWSAAAELAAAELYPENAIEYKTISLLNGENFAPSFIDKNPNGTIPTLEAEGKIYTSTAQVTSYLVKNAPTSVKAANAELIETIHADKYDPNFMLLLSRNDEDFKTKANFAHVYLGNPALEKHSVLPEAEAHKSFYEGKLASNGGLLALFKGEAPPAAKDDLFAKSQAHFDNVKSFLYGSLLSYLPESGFIGGNIPGEDDYHVCAWLTRIVASVGGKSKDDSLAAVEKAFGGPVPSKIVSYWGAWTGRSSWTKVYASLH</sequence>
<dbReference type="EMBL" id="ML769384">
    <property type="protein sequence ID" value="KAE9410896.1"/>
    <property type="molecule type" value="Genomic_DNA"/>
</dbReference>
<evidence type="ECO:0000313" key="4">
    <source>
        <dbReference type="Proteomes" id="UP000799118"/>
    </source>
</evidence>
<dbReference type="InterPro" id="IPR004045">
    <property type="entry name" value="Glutathione_S-Trfase_N"/>
</dbReference>
<feature type="signal peptide" evidence="1">
    <location>
        <begin position="1"/>
        <end position="23"/>
    </location>
</feature>
<dbReference type="Proteomes" id="UP000799118">
    <property type="component" value="Unassembled WGS sequence"/>
</dbReference>
<evidence type="ECO:0000259" key="2">
    <source>
        <dbReference type="PROSITE" id="PS50404"/>
    </source>
</evidence>
<name>A0A6A4IK46_9AGAR</name>
<dbReference type="Gene3D" id="3.40.30.10">
    <property type="entry name" value="Glutaredoxin"/>
    <property type="match status" value="1"/>
</dbReference>
<dbReference type="SUPFAM" id="SSF52833">
    <property type="entry name" value="Thioredoxin-like"/>
    <property type="match status" value="1"/>
</dbReference>
<dbReference type="OrthoDB" id="412788at2759"/>
<accession>A0A6A4IK46</accession>
<dbReference type="Pfam" id="PF13417">
    <property type="entry name" value="GST_N_3"/>
    <property type="match status" value="1"/>
</dbReference>
<evidence type="ECO:0000256" key="1">
    <source>
        <dbReference type="SAM" id="SignalP"/>
    </source>
</evidence>
<evidence type="ECO:0000313" key="3">
    <source>
        <dbReference type="EMBL" id="KAE9410896.1"/>
    </source>
</evidence>
<dbReference type="PROSITE" id="PS50404">
    <property type="entry name" value="GST_NTER"/>
    <property type="match status" value="1"/>
</dbReference>